<dbReference type="GO" id="GO:0045892">
    <property type="term" value="P:negative regulation of DNA-templated transcription"/>
    <property type="evidence" value="ECO:0007669"/>
    <property type="project" value="TreeGrafter"/>
</dbReference>
<keyword evidence="2" id="KW-0238">DNA-binding</keyword>
<dbReference type="Pfam" id="PF00392">
    <property type="entry name" value="GntR"/>
    <property type="match status" value="1"/>
</dbReference>
<dbReference type="InterPro" id="IPR050679">
    <property type="entry name" value="Bact_HTH_transcr_reg"/>
</dbReference>
<dbReference type="STRING" id="1533.SAMN05443638_11062"/>
<evidence type="ECO:0000256" key="2">
    <source>
        <dbReference type="ARBA" id="ARBA00023125"/>
    </source>
</evidence>
<dbReference type="Pfam" id="PF07702">
    <property type="entry name" value="UTRA"/>
    <property type="match status" value="1"/>
</dbReference>
<dbReference type="InterPro" id="IPR000524">
    <property type="entry name" value="Tscrpt_reg_HTH_GntR"/>
</dbReference>
<keyword evidence="6" id="KW-1185">Reference proteome</keyword>
<evidence type="ECO:0000259" key="4">
    <source>
        <dbReference type="PROSITE" id="PS50949"/>
    </source>
</evidence>
<evidence type="ECO:0000313" key="5">
    <source>
        <dbReference type="EMBL" id="SHE76196.1"/>
    </source>
</evidence>
<keyword evidence="1" id="KW-0805">Transcription regulation</keyword>
<dbReference type="EMBL" id="FQVM01000010">
    <property type="protein sequence ID" value="SHE76196.1"/>
    <property type="molecule type" value="Genomic_DNA"/>
</dbReference>
<sequence length="240" mass="28038">MQIIKEQGVALYHQLAEIIINLIDKKELKENDKIPSERELCDMYNISRTTARQALSELERKGYIYKEHGKGTFVSPKIFNQQLFKFYSFTEEMKKLGKEPTSKLLGFDLIRANEEIAHKLKIKENDQIYKITRLRLADNEAMMVENTYLPESRFPDLGEKLLLSKALYEIFKEKYFVKITRATETFKSVIMNKIDSNLLNSKSGMAAMKIERITYESETVIEYTVSIARGDKFEYTVNLD</sequence>
<dbReference type="PANTHER" id="PTHR44846:SF1">
    <property type="entry name" value="MANNOSYL-D-GLYCERATE TRANSPORT_METABOLISM SYSTEM REPRESSOR MNGR-RELATED"/>
    <property type="match status" value="1"/>
</dbReference>
<protein>
    <submittedName>
        <fullName evidence="5">Transcriptional regulator, GntR family</fullName>
    </submittedName>
</protein>
<dbReference type="InterPro" id="IPR036388">
    <property type="entry name" value="WH-like_DNA-bd_sf"/>
</dbReference>
<proteinExistence type="predicted"/>
<evidence type="ECO:0000313" key="6">
    <source>
        <dbReference type="Proteomes" id="UP000184035"/>
    </source>
</evidence>
<dbReference type="InterPro" id="IPR011663">
    <property type="entry name" value="UTRA"/>
</dbReference>
<dbReference type="SMART" id="SM00866">
    <property type="entry name" value="UTRA"/>
    <property type="match status" value="1"/>
</dbReference>
<dbReference type="RefSeq" id="WP_072895317.1">
    <property type="nucleotide sequence ID" value="NZ_FQVM01000010.1"/>
</dbReference>
<dbReference type="Gene3D" id="1.10.10.10">
    <property type="entry name" value="Winged helix-like DNA-binding domain superfamily/Winged helix DNA-binding domain"/>
    <property type="match status" value="1"/>
</dbReference>
<dbReference type="PROSITE" id="PS50949">
    <property type="entry name" value="HTH_GNTR"/>
    <property type="match status" value="1"/>
</dbReference>
<dbReference type="Proteomes" id="UP000184035">
    <property type="component" value="Unassembled WGS sequence"/>
</dbReference>
<gene>
    <name evidence="5" type="ORF">SAMN05443638_11062</name>
</gene>
<dbReference type="Gene3D" id="3.40.1410.10">
    <property type="entry name" value="Chorismate lyase-like"/>
    <property type="match status" value="1"/>
</dbReference>
<keyword evidence="3" id="KW-0804">Transcription</keyword>
<accession>A0A1M4W4P4</accession>
<dbReference type="GO" id="GO:0003677">
    <property type="term" value="F:DNA binding"/>
    <property type="evidence" value="ECO:0007669"/>
    <property type="project" value="UniProtKB-KW"/>
</dbReference>
<feature type="domain" description="HTH gntR-type" evidence="4">
    <location>
        <begin position="9"/>
        <end position="77"/>
    </location>
</feature>
<evidence type="ECO:0000256" key="3">
    <source>
        <dbReference type="ARBA" id="ARBA00023163"/>
    </source>
</evidence>
<dbReference type="InterPro" id="IPR028978">
    <property type="entry name" value="Chorismate_lyase_/UTRA_dom_sf"/>
</dbReference>
<dbReference type="InterPro" id="IPR036390">
    <property type="entry name" value="WH_DNA-bd_sf"/>
</dbReference>
<evidence type="ECO:0000256" key="1">
    <source>
        <dbReference type="ARBA" id="ARBA00023015"/>
    </source>
</evidence>
<dbReference type="CDD" id="cd07377">
    <property type="entry name" value="WHTH_GntR"/>
    <property type="match status" value="1"/>
</dbReference>
<organism evidence="5 6">
    <name type="scientific">Clostridium fallax</name>
    <dbReference type="NCBI Taxonomy" id="1533"/>
    <lineage>
        <taxon>Bacteria</taxon>
        <taxon>Bacillati</taxon>
        <taxon>Bacillota</taxon>
        <taxon>Clostridia</taxon>
        <taxon>Eubacteriales</taxon>
        <taxon>Clostridiaceae</taxon>
        <taxon>Clostridium</taxon>
    </lineage>
</organism>
<dbReference type="SUPFAM" id="SSF46785">
    <property type="entry name" value="Winged helix' DNA-binding domain"/>
    <property type="match status" value="1"/>
</dbReference>
<name>A0A1M4W4P4_9CLOT</name>
<dbReference type="AlphaFoldDB" id="A0A1M4W4P4"/>
<reference evidence="5 6" key="1">
    <citation type="submission" date="2016-11" db="EMBL/GenBank/DDBJ databases">
        <authorList>
            <person name="Jaros S."/>
            <person name="Januszkiewicz K."/>
            <person name="Wedrychowicz H."/>
        </authorList>
    </citation>
    <scope>NUCLEOTIDE SEQUENCE [LARGE SCALE GENOMIC DNA]</scope>
    <source>
        <strain evidence="5 6">DSM 2631</strain>
    </source>
</reference>
<dbReference type="GO" id="GO:0003700">
    <property type="term" value="F:DNA-binding transcription factor activity"/>
    <property type="evidence" value="ECO:0007669"/>
    <property type="project" value="InterPro"/>
</dbReference>
<dbReference type="SUPFAM" id="SSF64288">
    <property type="entry name" value="Chorismate lyase-like"/>
    <property type="match status" value="1"/>
</dbReference>
<dbReference type="OrthoDB" id="46236at2"/>
<dbReference type="PANTHER" id="PTHR44846">
    <property type="entry name" value="MANNOSYL-D-GLYCERATE TRANSPORT/METABOLISM SYSTEM REPRESSOR MNGR-RELATED"/>
    <property type="match status" value="1"/>
</dbReference>
<dbReference type="SMART" id="SM00345">
    <property type="entry name" value="HTH_GNTR"/>
    <property type="match status" value="1"/>
</dbReference>
<dbReference type="PRINTS" id="PR00035">
    <property type="entry name" value="HTHGNTR"/>
</dbReference>